<dbReference type="EMBL" id="FONG01000001">
    <property type="protein sequence ID" value="SFE06418.1"/>
    <property type="molecule type" value="Genomic_DNA"/>
</dbReference>
<dbReference type="RefSeq" id="WP_093711504.1">
    <property type="nucleotide sequence ID" value="NZ_FONG01000001.1"/>
</dbReference>
<dbReference type="InterPro" id="IPR017853">
    <property type="entry name" value="GH"/>
</dbReference>
<evidence type="ECO:0000313" key="4">
    <source>
        <dbReference type="Proteomes" id="UP000199323"/>
    </source>
</evidence>
<dbReference type="Pfam" id="PF02065">
    <property type="entry name" value="Melibiase"/>
    <property type="match status" value="1"/>
</dbReference>
<dbReference type="InterPro" id="IPR013785">
    <property type="entry name" value="Aldolase_TIM"/>
</dbReference>
<evidence type="ECO:0000313" key="3">
    <source>
        <dbReference type="EMBL" id="SFE06418.1"/>
    </source>
</evidence>
<sequence length="500" mass="54989">MALLVELAGRTFAVESGGSGAPEPVEGGVLLPPGRVAVLHALGDTLFYRHGHNSWSPCGWRRLSEAPLRIADPRRRVTADDPRWDDPHRHHSSAVAALQGPDGDVLLLGSLGLGVPRLSADTDTLAGWYETGAAPWFLAYGPEQEVFAAYARHLADRLGARDRRAGNVWCTWYAYYEGITEEQLAEDFGDLRGLPFDVVQVDDGWETMVGDWHPNAKFPSGMAALAGRISDAGMVPGLWLAPFIALPDSDIARQRPELLLRDANGQPVTAGYNWGTGYWALDLAKPAARDHIAVMIHRIVHEWGFRYLKLDFINGALAPAPRGDGVDREQVYRDALTLIRSIAGEDVYLLGSGAVLLPSLGLLDGLRSGPDVAPIWQHYASDDPSDAMARNAVANSVHRLWQAPLAEVDPDVVYFRRRLNLLTDQQLEWLRDLADICGFRGVSDPPSWLSPEERAAMIKYLARRPEVRQLGRYRYALDGREVDFTAAVSPDGAGQLYPIS</sequence>
<dbReference type="Gene3D" id="3.20.20.70">
    <property type="entry name" value="Aldolase class I"/>
    <property type="match status" value="1"/>
</dbReference>
<proteinExistence type="predicted"/>
<dbReference type="OrthoDB" id="9758822at2"/>
<dbReference type="InterPro" id="IPR002252">
    <property type="entry name" value="Glyco_hydro_36"/>
</dbReference>
<gene>
    <name evidence="3" type="ORF">SAMN05216251_101370</name>
</gene>
<keyword evidence="2" id="KW-0326">Glycosidase</keyword>
<dbReference type="Proteomes" id="UP000199323">
    <property type="component" value="Unassembled WGS sequence"/>
</dbReference>
<dbReference type="CDD" id="cd14791">
    <property type="entry name" value="GH36"/>
    <property type="match status" value="1"/>
</dbReference>
<dbReference type="SUPFAM" id="SSF51445">
    <property type="entry name" value="(Trans)glycosidases"/>
    <property type="match status" value="1"/>
</dbReference>
<evidence type="ECO:0000256" key="1">
    <source>
        <dbReference type="ARBA" id="ARBA00022801"/>
    </source>
</evidence>
<name>A0A1I1XIE9_9ACTN</name>
<dbReference type="GO" id="GO:0016052">
    <property type="term" value="P:carbohydrate catabolic process"/>
    <property type="evidence" value="ECO:0007669"/>
    <property type="project" value="InterPro"/>
</dbReference>
<dbReference type="PANTHER" id="PTHR43053:SF3">
    <property type="entry name" value="ALPHA-GALACTOSIDASE C-RELATED"/>
    <property type="match status" value="1"/>
</dbReference>
<evidence type="ECO:0000256" key="2">
    <source>
        <dbReference type="ARBA" id="ARBA00023295"/>
    </source>
</evidence>
<protein>
    <submittedName>
        <fullName evidence="3">Alpha-galactosidase</fullName>
    </submittedName>
</protein>
<dbReference type="InterPro" id="IPR050985">
    <property type="entry name" value="Alpha-glycosidase_related"/>
</dbReference>
<keyword evidence="4" id="KW-1185">Reference proteome</keyword>
<accession>A0A1I1XIE9</accession>
<organism evidence="3 4">
    <name type="scientific">Actinacidiphila alni</name>
    <dbReference type="NCBI Taxonomy" id="380248"/>
    <lineage>
        <taxon>Bacteria</taxon>
        <taxon>Bacillati</taxon>
        <taxon>Actinomycetota</taxon>
        <taxon>Actinomycetes</taxon>
        <taxon>Kitasatosporales</taxon>
        <taxon>Streptomycetaceae</taxon>
        <taxon>Actinacidiphila</taxon>
    </lineage>
</organism>
<reference evidence="3 4" key="1">
    <citation type="submission" date="2016-10" db="EMBL/GenBank/DDBJ databases">
        <authorList>
            <person name="de Groot N.N."/>
        </authorList>
    </citation>
    <scope>NUCLEOTIDE SEQUENCE [LARGE SCALE GENOMIC DNA]</scope>
    <source>
        <strain evidence="3 4">CGMCC 4.3510</strain>
    </source>
</reference>
<dbReference type="AlphaFoldDB" id="A0A1I1XIE9"/>
<keyword evidence="1" id="KW-0378">Hydrolase</keyword>
<dbReference type="STRING" id="380248.SAMN05216251_101370"/>
<dbReference type="GO" id="GO:0004557">
    <property type="term" value="F:alpha-galactosidase activity"/>
    <property type="evidence" value="ECO:0007669"/>
    <property type="project" value="InterPro"/>
</dbReference>
<dbReference type="PANTHER" id="PTHR43053">
    <property type="entry name" value="GLYCOSIDASE FAMILY 31"/>
    <property type="match status" value="1"/>
</dbReference>